<feature type="transmembrane region" description="Helical" evidence="2">
    <location>
        <begin position="59"/>
        <end position="79"/>
    </location>
</feature>
<gene>
    <name evidence="3" type="ORF">SAMN05421553_4111</name>
</gene>
<feature type="region of interest" description="Disordered" evidence="1">
    <location>
        <begin position="191"/>
        <end position="223"/>
    </location>
</feature>
<keyword evidence="2" id="KW-1133">Transmembrane helix</keyword>
<sequence length="318" mass="35227">MIAQLRPRWNRWLARRIPAAASVRLNQRRIFIIPSRVGAAFMLALLLMLLAAINYQNSLAYGLTFLLASVFVVAILHTYRNLAGLILKAGTAPAVFVGEPAGFRVRLESSQRSHQAVSLGWPPADLQTLDVLPQGVSECQLNLPALQRGWLRPGRLRVESRFPLGILVAWSWVDLDQQVLVYPRPLPGDLPLSAGASEDQDEEGSRPHGQGVDDYQGLKTYQPGDSKRRLHWKAYSRGQGLLVKDFASITGRDLYLDFETLAGDVEARLSLLCHWVLQLSERQQPFALSLPGQVLGADSGELHRDACLRALALFGRAP</sequence>
<keyword evidence="4" id="KW-1185">Reference proteome</keyword>
<evidence type="ECO:0000313" key="3">
    <source>
        <dbReference type="EMBL" id="SEE13460.1"/>
    </source>
</evidence>
<dbReference type="Proteomes" id="UP000242849">
    <property type="component" value="Unassembled WGS sequence"/>
</dbReference>
<reference evidence="4" key="1">
    <citation type="submission" date="2016-10" db="EMBL/GenBank/DDBJ databases">
        <authorList>
            <person name="Varghese N."/>
            <person name="Submissions S."/>
        </authorList>
    </citation>
    <scope>NUCLEOTIDE SEQUENCE [LARGE SCALE GENOMIC DNA]</scope>
    <source>
        <strain evidence="4">DSM 12111</strain>
    </source>
</reference>
<dbReference type="PANTHER" id="PTHR34351:SF1">
    <property type="entry name" value="SLR1927 PROTEIN"/>
    <property type="match status" value="1"/>
</dbReference>
<name>A0A1H5GCZ5_PSEAG</name>
<keyword evidence="2" id="KW-0472">Membrane</keyword>
<proteinExistence type="predicted"/>
<protein>
    <submittedName>
        <fullName evidence="3">Uncharacterized conserved protein, DUF58 family, contains vWF domain</fullName>
    </submittedName>
</protein>
<dbReference type="STRING" id="53406.SAMN05421553_4111"/>
<dbReference type="OrthoDB" id="5298497at2"/>
<feature type="transmembrane region" description="Helical" evidence="2">
    <location>
        <begin position="30"/>
        <end position="53"/>
    </location>
</feature>
<evidence type="ECO:0000256" key="1">
    <source>
        <dbReference type="SAM" id="MobiDB-lite"/>
    </source>
</evidence>
<dbReference type="RefSeq" id="WP_090386421.1">
    <property type="nucleotide sequence ID" value="NZ_FNSC01000001.1"/>
</dbReference>
<organism evidence="3 4">
    <name type="scientific">Pseudomonas anguilliseptica</name>
    <dbReference type="NCBI Taxonomy" id="53406"/>
    <lineage>
        <taxon>Bacteria</taxon>
        <taxon>Pseudomonadati</taxon>
        <taxon>Pseudomonadota</taxon>
        <taxon>Gammaproteobacteria</taxon>
        <taxon>Pseudomonadales</taxon>
        <taxon>Pseudomonadaceae</taxon>
        <taxon>Pseudomonas</taxon>
    </lineage>
</organism>
<evidence type="ECO:0000313" key="4">
    <source>
        <dbReference type="Proteomes" id="UP000242849"/>
    </source>
</evidence>
<keyword evidence="2" id="KW-0812">Transmembrane</keyword>
<dbReference type="EMBL" id="FNSC01000001">
    <property type="protein sequence ID" value="SEE13460.1"/>
    <property type="molecule type" value="Genomic_DNA"/>
</dbReference>
<evidence type="ECO:0000256" key="2">
    <source>
        <dbReference type="SAM" id="Phobius"/>
    </source>
</evidence>
<dbReference type="AlphaFoldDB" id="A0A1H5GCZ5"/>
<dbReference type="PANTHER" id="PTHR34351">
    <property type="entry name" value="SLR1927 PROTEIN-RELATED"/>
    <property type="match status" value="1"/>
</dbReference>
<accession>A0A1H5GCZ5</accession>